<keyword evidence="12" id="KW-1185">Reference proteome</keyword>
<dbReference type="Gene3D" id="2.60.40.1120">
    <property type="entry name" value="Carboxypeptidase-like, regulatory domain"/>
    <property type="match status" value="1"/>
</dbReference>
<name>A0ABU7IA55_9SPHI</name>
<evidence type="ECO:0000256" key="4">
    <source>
        <dbReference type="ARBA" id="ARBA00022692"/>
    </source>
</evidence>
<evidence type="ECO:0000313" key="11">
    <source>
        <dbReference type="EMBL" id="MEE1946343.1"/>
    </source>
</evidence>
<keyword evidence="6" id="KW-0472">Membrane</keyword>
<organism evidence="11 12">
    <name type="scientific">Pedobacter albus</name>
    <dbReference type="NCBI Taxonomy" id="3113905"/>
    <lineage>
        <taxon>Bacteria</taxon>
        <taxon>Pseudomonadati</taxon>
        <taxon>Bacteroidota</taxon>
        <taxon>Sphingobacteriia</taxon>
        <taxon>Sphingobacteriales</taxon>
        <taxon>Sphingobacteriaceae</taxon>
        <taxon>Pedobacter</taxon>
    </lineage>
</organism>
<dbReference type="PANTHER" id="PTHR30069:SF29">
    <property type="entry name" value="HEMOGLOBIN AND HEMOGLOBIN-HAPTOGLOBIN-BINDING PROTEIN 1-RELATED"/>
    <property type="match status" value="1"/>
</dbReference>
<keyword evidence="4" id="KW-0812">Transmembrane</keyword>
<reference evidence="11 12" key="1">
    <citation type="submission" date="2024-01" db="EMBL/GenBank/DDBJ databases">
        <title>Pedobacter sp. nov., isolated from fresh soil.</title>
        <authorList>
            <person name="Le N.T.T."/>
        </authorList>
    </citation>
    <scope>NUCLEOTIDE SEQUENCE [LARGE SCALE GENOMIC DNA]</scope>
    <source>
        <strain evidence="11 12">KR3-3</strain>
    </source>
</reference>
<evidence type="ECO:0000256" key="5">
    <source>
        <dbReference type="ARBA" id="ARBA00022729"/>
    </source>
</evidence>
<feature type="domain" description="TonB-dependent receptor plug" evidence="9">
    <location>
        <begin position="145"/>
        <end position="222"/>
    </location>
</feature>
<dbReference type="PANTHER" id="PTHR30069">
    <property type="entry name" value="TONB-DEPENDENT OUTER MEMBRANE RECEPTOR"/>
    <property type="match status" value="1"/>
</dbReference>
<keyword evidence="3" id="KW-1134">Transmembrane beta strand</keyword>
<dbReference type="Gene3D" id="2.170.130.10">
    <property type="entry name" value="TonB-dependent receptor, plug domain"/>
    <property type="match status" value="1"/>
</dbReference>
<evidence type="ECO:0000256" key="2">
    <source>
        <dbReference type="ARBA" id="ARBA00022448"/>
    </source>
</evidence>
<feature type="signal peptide" evidence="8">
    <location>
        <begin position="1"/>
        <end position="19"/>
    </location>
</feature>
<dbReference type="EMBL" id="JAZDQT010000002">
    <property type="protein sequence ID" value="MEE1946343.1"/>
    <property type="molecule type" value="Genomic_DNA"/>
</dbReference>
<dbReference type="Pfam" id="PF14905">
    <property type="entry name" value="OMP_b-brl_3"/>
    <property type="match status" value="1"/>
</dbReference>
<evidence type="ECO:0000256" key="8">
    <source>
        <dbReference type="SAM" id="SignalP"/>
    </source>
</evidence>
<evidence type="ECO:0000259" key="10">
    <source>
        <dbReference type="Pfam" id="PF14905"/>
    </source>
</evidence>
<comment type="subcellular location">
    <subcellularLocation>
        <location evidence="1">Cell outer membrane</location>
        <topology evidence="1">Multi-pass membrane protein</topology>
    </subcellularLocation>
</comment>
<keyword evidence="5 8" id="KW-0732">Signal</keyword>
<evidence type="ECO:0000259" key="9">
    <source>
        <dbReference type="Pfam" id="PF07715"/>
    </source>
</evidence>
<dbReference type="SUPFAM" id="SSF49464">
    <property type="entry name" value="Carboxypeptidase regulatory domain-like"/>
    <property type="match status" value="1"/>
</dbReference>
<dbReference type="Gene3D" id="2.40.170.20">
    <property type="entry name" value="TonB-dependent receptor, beta-barrel domain"/>
    <property type="match status" value="1"/>
</dbReference>
<dbReference type="Pfam" id="PF13715">
    <property type="entry name" value="CarbopepD_reg_2"/>
    <property type="match status" value="1"/>
</dbReference>
<gene>
    <name evidence="11" type="ORF">VRU48_14555</name>
</gene>
<evidence type="ECO:0000313" key="12">
    <source>
        <dbReference type="Proteomes" id="UP001336835"/>
    </source>
</evidence>
<comment type="caution">
    <text evidence="11">The sequence shown here is derived from an EMBL/GenBank/DDBJ whole genome shotgun (WGS) entry which is preliminary data.</text>
</comment>
<dbReference type="InterPro" id="IPR036942">
    <property type="entry name" value="Beta-barrel_TonB_sf"/>
</dbReference>
<evidence type="ECO:0000256" key="3">
    <source>
        <dbReference type="ARBA" id="ARBA00022452"/>
    </source>
</evidence>
<sequence>MKRIALLCIGLFFSALAMAQTNPTKKAVHGLIKEKSAQTAMPYVSVTIKNENAKIVAGSVSDEKGAFVLDSIPTGNLTIEFSFMGYQSVSRPLQITATSSRINLGIVYLEPDPKLLKEVAITGERPTISLQIDKKVFTAGKDVLSQTGSAVDLLNGVPSVSVSPTGVASLRGNSNVLVLINGRRSGLTAANALDQLPADQISQVEVITNPSSRYDATGSAGIINIILKKNKTAGFNGQLRLVGGIPNETRITPSINYKSEKLNIFSTVGIRLSDYVGLYTTDQSIRNNSLTSTLNQRQDENRHDNAKLLYVGADYQINDHNTLTAAFLKNATKDHDKTALNYNYASAGPDSSLLRKGESFETRSYNQLEFNYTRTFKNPVKKYTVDMQYDFWDSDKEWSLNTQKTFPALLNLPGIRTGSVGASKDLMVQTDLVQPLDSNSRLEVGLKMENRSVSSNFKAEQQNGNVWNIFENIDNKLAYSELIGAAYAQVMSRLGNFSYQLGLRSELTRIKIEDRIGTYNDRKNYTRLFPTLNLSYRFANNATLQASYSKRINRPSLNNLYPFNELTDYNSRYVGNPELDPSYAHVFEVGYIKNWNVLTFNPAVYYQRNNGIMVDYTFRNENNVFITTPVNIQREIRKGIELSLLYNPIKWLQLNLEMNAYSFTQQGQYQSQDFSHEGHVLTSRLSGQLKFANKLSIQSRYSFVGGQSNAQTRTLANHNLEFGVSKNLFKDKATLLFDVGNLFNLRKFKSTTTGTDYTLNRMDSPNAARYRLTFVYRLNLKENQAIRQAKAGNRN</sequence>
<dbReference type="RefSeq" id="WP_330108644.1">
    <property type="nucleotide sequence ID" value="NZ_JAZDQT010000002.1"/>
</dbReference>
<dbReference type="Proteomes" id="UP001336835">
    <property type="component" value="Unassembled WGS sequence"/>
</dbReference>
<dbReference type="SUPFAM" id="SSF56935">
    <property type="entry name" value="Porins"/>
    <property type="match status" value="1"/>
</dbReference>
<dbReference type="InterPro" id="IPR037066">
    <property type="entry name" value="Plug_dom_sf"/>
</dbReference>
<protein>
    <submittedName>
        <fullName evidence="11">TonB-dependent receptor</fullName>
    </submittedName>
</protein>
<accession>A0ABU7IA55</accession>
<keyword evidence="7" id="KW-0998">Cell outer membrane</keyword>
<dbReference type="InterPro" id="IPR041700">
    <property type="entry name" value="OMP_b-brl_3"/>
</dbReference>
<dbReference type="InterPro" id="IPR039426">
    <property type="entry name" value="TonB-dep_rcpt-like"/>
</dbReference>
<evidence type="ECO:0000256" key="7">
    <source>
        <dbReference type="ARBA" id="ARBA00023237"/>
    </source>
</evidence>
<dbReference type="Pfam" id="PF07715">
    <property type="entry name" value="Plug"/>
    <property type="match status" value="1"/>
</dbReference>
<feature type="chain" id="PRO_5046827105" evidence="8">
    <location>
        <begin position="20"/>
        <end position="795"/>
    </location>
</feature>
<dbReference type="InterPro" id="IPR008969">
    <property type="entry name" value="CarboxyPept-like_regulatory"/>
</dbReference>
<evidence type="ECO:0000256" key="1">
    <source>
        <dbReference type="ARBA" id="ARBA00004571"/>
    </source>
</evidence>
<evidence type="ECO:0000256" key="6">
    <source>
        <dbReference type="ARBA" id="ARBA00023136"/>
    </source>
</evidence>
<dbReference type="InterPro" id="IPR012910">
    <property type="entry name" value="Plug_dom"/>
</dbReference>
<proteinExistence type="predicted"/>
<keyword evidence="11" id="KW-0675">Receptor</keyword>
<feature type="domain" description="Outer membrane protein beta-barrel" evidence="10">
    <location>
        <begin position="374"/>
        <end position="776"/>
    </location>
</feature>
<keyword evidence="2" id="KW-0813">Transport</keyword>